<keyword evidence="3" id="KW-1185">Reference proteome</keyword>
<dbReference type="PANTHER" id="PTHR11475:SF106">
    <property type="entry name" value="CURLY SU"/>
    <property type="match status" value="1"/>
</dbReference>
<accession>A0A7R8CDQ3</accession>
<name>A0A7R8CDQ3_LEPSM</name>
<dbReference type="PROSITE" id="PS50292">
    <property type="entry name" value="PEROXIDASE_3"/>
    <property type="match status" value="1"/>
</dbReference>
<dbReference type="Gene3D" id="1.10.640.10">
    <property type="entry name" value="Haem peroxidase domain superfamily, animal type"/>
    <property type="match status" value="1"/>
</dbReference>
<gene>
    <name evidence="2" type="ORF">LSAA_1481</name>
</gene>
<keyword evidence="2" id="KW-0560">Oxidoreductase</keyword>
<dbReference type="Proteomes" id="UP000675881">
    <property type="component" value="Chromosome 1"/>
</dbReference>
<dbReference type="SUPFAM" id="SSF48113">
    <property type="entry name" value="Heme-dependent peroxidases"/>
    <property type="match status" value="1"/>
</dbReference>
<dbReference type="OrthoDB" id="823504at2759"/>
<dbReference type="Pfam" id="PF03098">
    <property type="entry name" value="An_peroxidase"/>
    <property type="match status" value="1"/>
</dbReference>
<dbReference type="AlphaFoldDB" id="A0A7R8CDQ3"/>
<evidence type="ECO:0000256" key="1">
    <source>
        <dbReference type="ARBA" id="ARBA00022559"/>
    </source>
</evidence>
<keyword evidence="1 2" id="KW-0575">Peroxidase</keyword>
<evidence type="ECO:0000313" key="2">
    <source>
        <dbReference type="EMBL" id="CAF2782078.1"/>
    </source>
</evidence>
<dbReference type="GO" id="GO:0006979">
    <property type="term" value="P:response to oxidative stress"/>
    <property type="evidence" value="ECO:0007669"/>
    <property type="project" value="InterPro"/>
</dbReference>
<dbReference type="InterPro" id="IPR037120">
    <property type="entry name" value="Haem_peroxidase_sf_animal"/>
</dbReference>
<dbReference type="EC" id="1.11.1.7" evidence="2"/>
<organism evidence="2 3">
    <name type="scientific">Lepeophtheirus salmonis</name>
    <name type="common">Salmon louse</name>
    <name type="synonym">Caligus salmonis</name>
    <dbReference type="NCBI Taxonomy" id="72036"/>
    <lineage>
        <taxon>Eukaryota</taxon>
        <taxon>Metazoa</taxon>
        <taxon>Ecdysozoa</taxon>
        <taxon>Arthropoda</taxon>
        <taxon>Crustacea</taxon>
        <taxon>Multicrustacea</taxon>
        <taxon>Hexanauplia</taxon>
        <taxon>Copepoda</taxon>
        <taxon>Siphonostomatoida</taxon>
        <taxon>Caligidae</taxon>
        <taxon>Lepeophtheirus</taxon>
    </lineage>
</organism>
<evidence type="ECO:0000313" key="3">
    <source>
        <dbReference type="Proteomes" id="UP000675881"/>
    </source>
</evidence>
<dbReference type="PANTHER" id="PTHR11475">
    <property type="entry name" value="OXIDASE/PEROXIDASE"/>
    <property type="match status" value="1"/>
</dbReference>
<protein>
    <submittedName>
        <fullName evidence="2">PXDN</fullName>
        <ecNumber evidence="2">1.11.1.7</ecNumber>
    </submittedName>
</protein>
<dbReference type="GO" id="GO:0140825">
    <property type="term" value="F:lactoperoxidase activity"/>
    <property type="evidence" value="ECO:0007669"/>
    <property type="project" value="UniProtKB-EC"/>
</dbReference>
<sequence>MIGPTLACIIGKQFHNLRHGDRYWYENGGWPSSFTLEQLEEIRKIKFSRILCDNSDTIENMQVYAMVLPDHEINPRVPCKSGVLPRIDFSKWRDASYHPSPSSPYSPF</sequence>
<dbReference type="GO" id="GO:0020037">
    <property type="term" value="F:heme binding"/>
    <property type="evidence" value="ECO:0007669"/>
    <property type="project" value="InterPro"/>
</dbReference>
<dbReference type="InterPro" id="IPR010255">
    <property type="entry name" value="Haem_peroxidase_sf"/>
</dbReference>
<dbReference type="InterPro" id="IPR019791">
    <property type="entry name" value="Haem_peroxidase_animal"/>
</dbReference>
<proteinExistence type="predicted"/>
<reference evidence="2" key="1">
    <citation type="submission" date="2021-02" db="EMBL/GenBank/DDBJ databases">
        <authorList>
            <person name="Bekaert M."/>
        </authorList>
    </citation>
    <scope>NUCLEOTIDE SEQUENCE</scope>
    <source>
        <strain evidence="2">IoA-00</strain>
    </source>
</reference>
<dbReference type="EMBL" id="HG994580">
    <property type="protein sequence ID" value="CAF2782078.1"/>
    <property type="molecule type" value="Genomic_DNA"/>
</dbReference>